<keyword evidence="1" id="KW-0732">Signal</keyword>
<dbReference type="AlphaFoldDB" id="A0A8S9IQ02"/>
<dbReference type="EMBL" id="QGKY02001015">
    <property type="protein sequence ID" value="KAF2571635.1"/>
    <property type="molecule type" value="Genomic_DNA"/>
</dbReference>
<evidence type="ECO:0000256" key="1">
    <source>
        <dbReference type="SAM" id="SignalP"/>
    </source>
</evidence>
<feature type="signal peptide" evidence="1">
    <location>
        <begin position="1"/>
        <end position="15"/>
    </location>
</feature>
<sequence length="105" mass="11815">MLLAGFVMAVACGWGWNVCGSIQQRSDSIGLQHPKEEQSWRDYTFFSLTSPNLNPSLPSSPFSLPMTTLSDLLPSRSRRGSTTKRNHQHYVFSVRNSNAKFDKHA</sequence>
<feature type="chain" id="PRO_5035892476" description="Secreted protein" evidence="1">
    <location>
        <begin position="16"/>
        <end position="105"/>
    </location>
</feature>
<reference evidence="2" key="1">
    <citation type="submission" date="2019-12" db="EMBL/GenBank/DDBJ databases">
        <title>Genome sequencing and annotation of Brassica cretica.</title>
        <authorList>
            <person name="Studholme D.J."/>
            <person name="Sarris P.F."/>
        </authorList>
    </citation>
    <scope>NUCLEOTIDE SEQUENCE</scope>
    <source>
        <strain evidence="2">PFS-102/07</strain>
        <tissue evidence="2">Leaf</tissue>
    </source>
</reference>
<evidence type="ECO:0008006" key="3">
    <source>
        <dbReference type="Google" id="ProtNLM"/>
    </source>
</evidence>
<proteinExistence type="predicted"/>
<organism evidence="2">
    <name type="scientific">Brassica cretica</name>
    <name type="common">Mustard</name>
    <dbReference type="NCBI Taxonomy" id="69181"/>
    <lineage>
        <taxon>Eukaryota</taxon>
        <taxon>Viridiplantae</taxon>
        <taxon>Streptophyta</taxon>
        <taxon>Embryophyta</taxon>
        <taxon>Tracheophyta</taxon>
        <taxon>Spermatophyta</taxon>
        <taxon>Magnoliopsida</taxon>
        <taxon>eudicotyledons</taxon>
        <taxon>Gunneridae</taxon>
        <taxon>Pentapetalae</taxon>
        <taxon>rosids</taxon>
        <taxon>malvids</taxon>
        <taxon>Brassicales</taxon>
        <taxon>Brassicaceae</taxon>
        <taxon>Brassiceae</taxon>
        <taxon>Brassica</taxon>
    </lineage>
</organism>
<name>A0A8S9IQ02_BRACR</name>
<protein>
    <recommendedName>
        <fullName evidence="3">Secreted protein</fullName>
    </recommendedName>
</protein>
<comment type="caution">
    <text evidence="2">The sequence shown here is derived from an EMBL/GenBank/DDBJ whole genome shotgun (WGS) entry which is preliminary data.</text>
</comment>
<gene>
    <name evidence="2" type="ORF">F2Q70_00001374</name>
</gene>
<accession>A0A8S9IQ02</accession>
<evidence type="ECO:0000313" key="2">
    <source>
        <dbReference type="EMBL" id="KAF2571635.1"/>
    </source>
</evidence>